<feature type="compositionally biased region" description="Basic residues" evidence="1">
    <location>
        <begin position="66"/>
        <end position="77"/>
    </location>
</feature>
<dbReference type="EMBL" id="KP244323">
    <property type="protein sequence ID" value="AJA71644.1"/>
    <property type="molecule type" value="Genomic_DNA"/>
</dbReference>
<feature type="signal peptide" evidence="2">
    <location>
        <begin position="1"/>
        <end position="23"/>
    </location>
</feature>
<evidence type="ECO:0000256" key="2">
    <source>
        <dbReference type="SAM" id="SignalP"/>
    </source>
</evidence>
<name>A0A0B4SUT9_WHEAT</name>
<organism evidence="3">
    <name type="scientific">Triticum aestivum</name>
    <name type="common">Wheat</name>
    <dbReference type="NCBI Taxonomy" id="4565"/>
    <lineage>
        <taxon>Eukaryota</taxon>
        <taxon>Viridiplantae</taxon>
        <taxon>Streptophyta</taxon>
        <taxon>Embryophyta</taxon>
        <taxon>Tracheophyta</taxon>
        <taxon>Spermatophyta</taxon>
        <taxon>Magnoliopsida</taxon>
        <taxon>Liliopsida</taxon>
        <taxon>Poales</taxon>
        <taxon>Poaceae</taxon>
        <taxon>BOP clade</taxon>
        <taxon>Pooideae</taxon>
        <taxon>Triticodae</taxon>
        <taxon>Triticeae</taxon>
        <taxon>Triticinae</taxon>
        <taxon>Triticum</taxon>
    </lineage>
</organism>
<gene>
    <name evidence="3" type="primary">CA696601</name>
</gene>
<dbReference type="AlphaFoldDB" id="A0A0B4SUT9"/>
<proteinExistence type="predicted"/>
<evidence type="ECO:0000256" key="1">
    <source>
        <dbReference type="SAM" id="MobiDB-lite"/>
    </source>
</evidence>
<sequence>MAPSSSSLARSIAILALICSALACSVAAQVAQGGSREPGRPPSPQFPSPRRPGQAPLTPPPPSTLRKTRAFTPHRKTVQVAGG</sequence>
<evidence type="ECO:0000313" key="3">
    <source>
        <dbReference type="EMBL" id="AJA71644.1"/>
    </source>
</evidence>
<feature type="chain" id="PRO_5002094875" evidence="2">
    <location>
        <begin position="24"/>
        <end position="83"/>
    </location>
</feature>
<accession>A0A0B4SUT9</accession>
<feature type="compositionally biased region" description="Pro residues" evidence="1">
    <location>
        <begin position="40"/>
        <end position="50"/>
    </location>
</feature>
<protein>
    <submittedName>
        <fullName evidence="3">Uncharacterized protein</fullName>
    </submittedName>
</protein>
<reference evidence="3" key="1">
    <citation type="journal article" date="2014" name="BMC Plant Biol.">
        <title>Major haplotype divergence including multiple germin-like protein genes, at the wheat Sr2 adult plant stem rust resistance locus.</title>
        <authorList>
            <person name="Mago R."/>
            <person name="Tabe L."/>
            <person name="Vautrin S."/>
            <person name="Imkova H."/>
            <person name="Kubalakova M."/>
            <person name="Upadhyaya N."/>
            <person name="Berges H."/>
            <person name="Kong X."/>
            <person name="Breen J."/>
            <person name="Dole El J."/>
            <person name="Appels R."/>
            <person name="Ellis J."/>
            <person name="Spielmeyer W."/>
        </authorList>
    </citation>
    <scope>NUCLEOTIDE SEQUENCE</scope>
</reference>
<keyword evidence="2" id="KW-0732">Signal</keyword>
<feature type="region of interest" description="Disordered" evidence="1">
    <location>
        <begin position="29"/>
        <end position="83"/>
    </location>
</feature>